<keyword evidence="2" id="KW-1185">Reference proteome</keyword>
<proteinExistence type="predicted"/>
<dbReference type="AlphaFoldDB" id="A0A6F8ZIL5"/>
<protein>
    <submittedName>
        <fullName evidence="1">Uncharacterized protein</fullName>
    </submittedName>
</protein>
<evidence type="ECO:0000313" key="1">
    <source>
        <dbReference type="EMBL" id="CAB1129504.1"/>
    </source>
</evidence>
<name>A0A6F8ZIL5_9FIRM</name>
<accession>A0A6F8ZIL5</accession>
<sequence length="265" mass="29464">MRRELEEAIAALAPGLYRYPGWADPMRSLLGFGFECDDGWFRLLADLTHALTCLTRDGGLHLEVRQVKEKFGGLRFYYDADGDGEARRRVASLVEEAERRSLVICEHCGRPGILRERRSEWCPLYRTLCNACARLWLGASTWDPWAPPPPAVPALRYAAPPADPPEAEVLAALGEDPERSPIWWLALDRDGRWWWASLEPAHAILGVCAPDRPPRPLRISASDPAARALEWARRAVPEALGVGSVREAVDSGALVCVAPDLLLWA</sequence>
<organism evidence="1 2">
    <name type="scientific">Candidatus Hydrogenisulfobacillus filiaventi</name>
    <dbReference type="NCBI Taxonomy" id="2707344"/>
    <lineage>
        <taxon>Bacteria</taxon>
        <taxon>Bacillati</taxon>
        <taxon>Bacillota</taxon>
        <taxon>Clostridia</taxon>
        <taxon>Eubacteriales</taxon>
        <taxon>Clostridiales Family XVII. Incertae Sedis</taxon>
        <taxon>Candidatus Hydrogenisulfobacillus</taxon>
    </lineage>
</organism>
<gene>
    <name evidence="1" type="ORF">R50_2007</name>
</gene>
<dbReference type="Proteomes" id="UP000503399">
    <property type="component" value="Chromosome"/>
</dbReference>
<reference evidence="1 2" key="1">
    <citation type="submission" date="2020-02" db="EMBL/GenBank/DDBJ databases">
        <authorList>
            <person name="Hogendoorn C."/>
        </authorList>
    </citation>
    <scope>NUCLEOTIDE SEQUENCE [LARGE SCALE GENOMIC DNA]</scope>
    <source>
        <strain evidence="1">R501</strain>
    </source>
</reference>
<dbReference type="KEGG" id="hfv:R50_2007"/>
<dbReference type="EMBL" id="LR778114">
    <property type="protein sequence ID" value="CAB1129504.1"/>
    <property type="molecule type" value="Genomic_DNA"/>
</dbReference>
<evidence type="ECO:0000313" key="2">
    <source>
        <dbReference type="Proteomes" id="UP000503399"/>
    </source>
</evidence>